<dbReference type="Gene3D" id="1.20.120.710">
    <property type="entry name" value="Haloacid dehalogenase hydrolase-like domain"/>
    <property type="match status" value="1"/>
</dbReference>
<dbReference type="EMBL" id="RHLK01000006">
    <property type="protein sequence ID" value="MVP00419.1"/>
    <property type="molecule type" value="Genomic_DNA"/>
</dbReference>
<dbReference type="PANTHER" id="PTHR46470">
    <property type="entry name" value="N-ACYLNEURAMINATE-9-PHOSPHATASE"/>
    <property type="match status" value="1"/>
</dbReference>
<comment type="cofactor">
    <cofactor evidence="3">
        <name>Mg(2+)</name>
        <dbReference type="ChEBI" id="CHEBI:18420"/>
    </cofactor>
    <cofactor evidence="3">
        <name>Co(2+)</name>
        <dbReference type="ChEBI" id="CHEBI:48828"/>
    </cofactor>
</comment>
<reference evidence="4 5" key="1">
    <citation type="journal article" date="2019" name="Microorganisms">
        <title>Paenibacillus lutrae sp. nov., A Chitinolytic Species Isolated from A River Otter in Castril Natural Park, Granada, Spain.</title>
        <authorList>
            <person name="Rodriguez M."/>
            <person name="Reina J.C."/>
            <person name="Bejar V."/>
            <person name="Llamas I."/>
        </authorList>
    </citation>
    <scope>NUCLEOTIDE SEQUENCE [LARGE SCALE GENOMIC DNA]</scope>
    <source>
        <strain evidence="4 5">N10</strain>
    </source>
</reference>
<keyword evidence="1 3" id="KW-0378">Hydrolase</keyword>
<evidence type="ECO:0000313" key="5">
    <source>
        <dbReference type="Proteomes" id="UP000490800"/>
    </source>
</evidence>
<dbReference type="Gene3D" id="3.40.50.1000">
    <property type="entry name" value="HAD superfamily/HAD-like"/>
    <property type="match status" value="1"/>
</dbReference>
<dbReference type="GO" id="GO:0036424">
    <property type="term" value="F:L-phosphoserine phosphatase activity"/>
    <property type="evidence" value="ECO:0007669"/>
    <property type="project" value="UniProtKB-UniRule"/>
</dbReference>
<gene>
    <name evidence="4" type="ORF">EDM21_12935</name>
</gene>
<comment type="catalytic activity">
    <reaction evidence="3">
        <text>O-phospho-D-serine + H2O = D-serine + phosphate</text>
        <dbReference type="Rhea" id="RHEA:24873"/>
        <dbReference type="ChEBI" id="CHEBI:15377"/>
        <dbReference type="ChEBI" id="CHEBI:35247"/>
        <dbReference type="ChEBI" id="CHEBI:43474"/>
        <dbReference type="ChEBI" id="CHEBI:58680"/>
        <dbReference type="EC" id="3.1.3.3"/>
    </reaction>
</comment>
<organism evidence="4 5">
    <name type="scientific">Paenibacillus lutrae</name>
    <dbReference type="NCBI Taxonomy" id="2078573"/>
    <lineage>
        <taxon>Bacteria</taxon>
        <taxon>Bacillati</taxon>
        <taxon>Bacillota</taxon>
        <taxon>Bacilli</taxon>
        <taxon>Bacillales</taxon>
        <taxon>Paenibacillaceae</taxon>
        <taxon>Paenibacillus</taxon>
    </lineage>
</organism>
<dbReference type="InterPro" id="IPR023214">
    <property type="entry name" value="HAD_sf"/>
</dbReference>
<sequence length="263" mass="29896">MTVKAILFDLDDTLLWDDRSVKEAFEATCQEAAMHADVKPEELEAAVRQEARKLYESFDTFAFTKHIGINPFEGLWAPFREGKQEEFRKLEALAPGYRKEAWTRGLAALGVNDPELGARLAEQFPAERRSRPIVYEETFEVLEELKKSYKLLLLTNGSPDLQREKLAGVPELEPYFDHIVISGDFGDGKPAVTIFNHALGLLGLEVHECVMVGDKLTTDILGSSRCGMKNMWINRHQMVFDGEAKPTYEITSLRDIQKFLQEQ</sequence>
<keyword evidence="5" id="KW-1185">Reference proteome</keyword>
<dbReference type="EC" id="3.1.3.3" evidence="3"/>
<keyword evidence="3" id="KW-0170">Cobalt</keyword>
<protein>
    <recommendedName>
        <fullName evidence="3">Phosphoserine phosphatase</fullName>
        <shortName evidence="3">PSP</shortName>
        <ecNumber evidence="3">3.1.3.3</ecNumber>
    </recommendedName>
</protein>
<dbReference type="InterPro" id="IPR006439">
    <property type="entry name" value="HAD-SF_hydro_IA"/>
</dbReference>
<dbReference type="GO" id="GO:0006564">
    <property type="term" value="P:L-serine biosynthetic process"/>
    <property type="evidence" value="ECO:0007669"/>
    <property type="project" value="UniProtKB-UniRule"/>
</dbReference>
<dbReference type="NCBIfam" id="TIGR01509">
    <property type="entry name" value="HAD-SF-IA-v3"/>
    <property type="match status" value="1"/>
</dbReference>
<dbReference type="InterPro" id="IPR044266">
    <property type="entry name" value="PSP_YsaA"/>
</dbReference>
<dbReference type="InterPro" id="IPR051400">
    <property type="entry name" value="HAD-like_hydrolase"/>
</dbReference>
<accession>A0A7X3FIJ0</accession>
<dbReference type="HAMAP" id="MF_02240">
    <property type="entry name" value="PSP"/>
    <property type="match status" value="1"/>
</dbReference>
<evidence type="ECO:0000256" key="1">
    <source>
        <dbReference type="ARBA" id="ARBA00022801"/>
    </source>
</evidence>
<evidence type="ECO:0000313" key="4">
    <source>
        <dbReference type="EMBL" id="MVP00419.1"/>
    </source>
</evidence>
<name>A0A7X3FIJ0_9BACL</name>
<evidence type="ECO:0000256" key="3">
    <source>
        <dbReference type="HAMAP-Rule" id="MF_02240"/>
    </source>
</evidence>
<keyword evidence="3" id="KW-0718">Serine biosynthesis</keyword>
<dbReference type="SUPFAM" id="SSF56784">
    <property type="entry name" value="HAD-like"/>
    <property type="match status" value="1"/>
</dbReference>
<proteinExistence type="inferred from homology"/>
<evidence type="ECO:0000256" key="2">
    <source>
        <dbReference type="ARBA" id="ARBA00022842"/>
    </source>
</evidence>
<comment type="function">
    <text evidence="3">Catalyzes the last step of the phosphorylated serine biosynthetic pathway, i.e. dephosphorylation of O-phospho-L-serine to form L-serine.</text>
</comment>
<dbReference type="PANTHER" id="PTHR46470:SF3">
    <property type="entry name" value="N-ACYLNEURAMINATE-9-PHOSPHATASE"/>
    <property type="match status" value="1"/>
</dbReference>
<comment type="catalytic activity">
    <reaction evidence="3">
        <text>O-phospho-L-serine + H2O = L-serine + phosphate</text>
        <dbReference type="Rhea" id="RHEA:21208"/>
        <dbReference type="ChEBI" id="CHEBI:15377"/>
        <dbReference type="ChEBI" id="CHEBI:33384"/>
        <dbReference type="ChEBI" id="CHEBI:43474"/>
        <dbReference type="ChEBI" id="CHEBI:57524"/>
        <dbReference type="EC" id="3.1.3.3"/>
    </reaction>
</comment>
<comment type="similarity">
    <text evidence="3">Belongs to the HAD-like hydrolase superfamily.</text>
</comment>
<dbReference type="SFLD" id="SFLDG01135">
    <property type="entry name" value="C1.5.6:_HAD__Beta-PGM__Phospha"/>
    <property type="match status" value="1"/>
</dbReference>
<dbReference type="RefSeq" id="WP_157336074.1">
    <property type="nucleotide sequence ID" value="NZ_RHLK01000006.1"/>
</dbReference>
<dbReference type="InterPro" id="IPR036412">
    <property type="entry name" value="HAD-like_sf"/>
</dbReference>
<dbReference type="Proteomes" id="UP000490800">
    <property type="component" value="Unassembled WGS sequence"/>
</dbReference>
<keyword evidence="3" id="KW-0028">Amino-acid biosynthesis</keyword>
<dbReference type="SFLD" id="SFLDG01129">
    <property type="entry name" value="C1.5:_HAD__Beta-PGM__Phosphata"/>
    <property type="match status" value="1"/>
</dbReference>
<dbReference type="AlphaFoldDB" id="A0A7X3FIJ0"/>
<dbReference type="SFLD" id="SFLDS00003">
    <property type="entry name" value="Haloacid_Dehalogenase"/>
    <property type="match status" value="1"/>
</dbReference>
<dbReference type="Pfam" id="PF00702">
    <property type="entry name" value="Hydrolase"/>
    <property type="match status" value="1"/>
</dbReference>
<keyword evidence="2 3" id="KW-0460">Magnesium</keyword>
<dbReference type="NCBIfam" id="TIGR01549">
    <property type="entry name" value="HAD-SF-IA-v1"/>
    <property type="match status" value="1"/>
</dbReference>
<comment type="pathway">
    <text evidence="3">Amino-acid biosynthesis; L-serine biosynthesis; L-serine from 3-phospho-D-glycerate: step 3/3.</text>
</comment>
<dbReference type="OrthoDB" id="9809962at2"/>
<comment type="caution">
    <text evidence="4">The sequence shown here is derived from an EMBL/GenBank/DDBJ whole genome shotgun (WGS) entry which is preliminary data.</text>
</comment>